<dbReference type="AlphaFoldDB" id="A0A1F2PBZ3"/>
<evidence type="ECO:0000313" key="8">
    <source>
        <dbReference type="EMBL" id="OFV68939.1"/>
    </source>
</evidence>
<protein>
    <submittedName>
        <fullName evidence="8">Putative 3-hydroxyphenylpropionic transporter MhpT</fullName>
    </submittedName>
</protein>
<dbReference type="EMBL" id="LKEU01000050">
    <property type="protein sequence ID" value="OFV68939.1"/>
    <property type="molecule type" value="Genomic_DNA"/>
</dbReference>
<dbReference type="PANTHER" id="PTHR23501:SF191">
    <property type="entry name" value="VACUOLAR BASIC AMINO ACID TRANSPORTER 4"/>
    <property type="match status" value="1"/>
</dbReference>
<dbReference type="PROSITE" id="PS50850">
    <property type="entry name" value="MFS"/>
    <property type="match status" value="1"/>
</dbReference>
<name>A0A1F2PBZ3_9FIRM</name>
<feature type="transmembrane region" description="Helical" evidence="6">
    <location>
        <begin position="281"/>
        <end position="296"/>
    </location>
</feature>
<dbReference type="InterPro" id="IPR011701">
    <property type="entry name" value="MFS"/>
</dbReference>
<feature type="transmembrane region" description="Helical" evidence="6">
    <location>
        <begin position="12"/>
        <end position="35"/>
    </location>
</feature>
<feature type="transmembrane region" description="Helical" evidence="6">
    <location>
        <begin position="104"/>
        <end position="129"/>
    </location>
</feature>
<feature type="transmembrane region" description="Helical" evidence="6">
    <location>
        <begin position="169"/>
        <end position="188"/>
    </location>
</feature>
<keyword evidence="5 6" id="KW-0472">Membrane</keyword>
<evidence type="ECO:0000313" key="9">
    <source>
        <dbReference type="Proteomes" id="UP000176244"/>
    </source>
</evidence>
<accession>A0A1F2PBZ3</accession>
<reference evidence="8 9" key="1">
    <citation type="submission" date="2015-09" db="EMBL/GenBank/DDBJ databases">
        <title>Genome sequence of Acetobacterium wieringae DSM 1911.</title>
        <authorList>
            <person name="Poehlein A."/>
            <person name="Bengelsdorf F.R."/>
            <person name="Schiel-Bengelsdorf B."/>
            <person name="Duerre P."/>
            <person name="Daniel R."/>
        </authorList>
    </citation>
    <scope>NUCLEOTIDE SEQUENCE [LARGE SCALE GENOMIC DNA]</scope>
    <source>
        <strain evidence="8 9">DSM 1911</strain>
    </source>
</reference>
<dbReference type="Pfam" id="PF07690">
    <property type="entry name" value="MFS_1"/>
    <property type="match status" value="1"/>
</dbReference>
<feature type="transmembrane region" description="Helical" evidence="6">
    <location>
        <begin position="79"/>
        <end position="98"/>
    </location>
</feature>
<evidence type="ECO:0000256" key="5">
    <source>
        <dbReference type="ARBA" id="ARBA00023136"/>
    </source>
</evidence>
<organism evidence="8 9">
    <name type="scientific">Acetobacterium wieringae</name>
    <dbReference type="NCBI Taxonomy" id="52694"/>
    <lineage>
        <taxon>Bacteria</taxon>
        <taxon>Bacillati</taxon>
        <taxon>Bacillota</taxon>
        <taxon>Clostridia</taxon>
        <taxon>Eubacteriales</taxon>
        <taxon>Eubacteriaceae</taxon>
        <taxon>Acetobacterium</taxon>
    </lineage>
</organism>
<evidence type="ECO:0000256" key="3">
    <source>
        <dbReference type="ARBA" id="ARBA00022692"/>
    </source>
</evidence>
<feature type="transmembrane region" description="Helical" evidence="6">
    <location>
        <begin position="302"/>
        <end position="322"/>
    </location>
</feature>
<dbReference type="Gene3D" id="1.20.1250.20">
    <property type="entry name" value="MFS general substrate transporter like domains"/>
    <property type="match status" value="1"/>
</dbReference>
<feature type="transmembrane region" description="Helical" evidence="6">
    <location>
        <begin position="371"/>
        <end position="391"/>
    </location>
</feature>
<keyword evidence="2" id="KW-0813">Transport</keyword>
<gene>
    <name evidence="8" type="ORF">ACWI_34750</name>
</gene>
<dbReference type="GO" id="GO:0005886">
    <property type="term" value="C:plasma membrane"/>
    <property type="evidence" value="ECO:0007669"/>
    <property type="project" value="UniProtKB-SubCell"/>
</dbReference>
<feature type="transmembrane region" description="Helical" evidence="6">
    <location>
        <begin position="47"/>
        <end position="67"/>
    </location>
</feature>
<dbReference type="RefSeq" id="WP_070372713.1">
    <property type="nucleotide sequence ID" value="NZ_LKEU01000050.1"/>
</dbReference>
<comment type="subcellular location">
    <subcellularLocation>
        <location evidence="1">Cell membrane</location>
        <topology evidence="1">Multi-pass membrane protein</topology>
    </subcellularLocation>
</comment>
<dbReference type="GO" id="GO:0022857">
    <property type="term" value="F:transmembrane transporter activity"/>
    <property type="evidence" value="ECO:0007669"/>
    <property type="project" value="InterPro"/>
</dbReference>
<feature type="domain" description="Major facilitator superfamily (MFS) profile" evidence="7">
    <location>
        <begin position="12"/>
        <end position="394"/>
    </location>
</feature>
<evidence type="ECO:0000259" key="7">
    <source>
        <dbReference type="PROSITE" id="PS50850"/>
    </source>
</evidence>
<evidence type="ECO:0000256" key="6">
    <source>
        <dbReference type="SAM" id="Phobius"/>
    </source>
</evidence>
<dbReference type="Proteomes" id="UP000176244">
    <property type="component" value="Unassembled WGS sequence"/>
</dbReference>
<evidence type="ECO:0000256" key="2">
    <source>
        <dbReference type="ARBA" id="ARBA00022448"/>
    </source>
</evidence>
<dbReference type="InterPro" id="IPR020846">
    <property type="entry name" value="MFS_dom"/>
</dbReference>
<evidence type="ECO:0000256" key="4">
    <source>
        <dbReference type="ARBA" id="ARBA00022989"/>
    </source>
</evidence>
<feature type="transmembrane region" description="Helical" evidence="6">
    <location>
        <begin position="334"/>
        <end position="359"/>
    </location>
</feature>
<dbReference type="PANTHER" id="PTHR23501">
    <property type="entry name" value="MAJOR FACILITATOR SUPERFAMILY"/>
    <property type="match status" value="1"/>
</dbReference>
<dbReference type="STRING" id="52694.ACWI_34750"/>
<feature type="transmembrane region" description="Helical" evidence="6">
    <location>
        <begin position="141"/>
        <end position="163"/>
    </location>
</feature>
<keyword evidence="4 6" id="KW-1133">Transmembrane helix</keyword>
<feature type="transmembrane region" description="Helical" evidence="6">
    <location>
        <begin position="209"/>
        <end position="235"/>
    </location>
</feature>
<keyword evidence="3 6" id="KW-0812">Transmembrane</keyword>
<proteinExistence type="predicted"/>
<dbReference type="SUPFAM" id="SSF103473">
    <property type="entry name" value="MFS general substrate transporter"/>
    <property type="match status" value="1"/>
</dbReference>
<dbReference type="InterPro" id="IPR036259">
    <property type="entry name" value="MFS_trans_sf"/>
</dbReference>
<sequence length="399" mass="42663">MNIKSEKIRNTMLMVTLICVTIALMGDMVIIPVAGNIFEEYANANMAVLNFILSGPALIGAFSGLIAGKLMQYLSKKKLLLVSFAIFSVGAIFGYTVHDANYMAAMRVLVGIGMGMVSVIAMAIIADVFVDEDKRSSMVGVYNGGMAAVGAALGWISGFVATLGWTTVFYIYLVAIPILVMIIFFIPADKVTVTGAVDQTQAGSGNDQINWLSLMALCGAFLIFNIIYCIVYYKISMIVSEKAIGDVAFVGTLSALGTIGSFIACMFFGKYYAVLKRATPILAYVLMALCFCLLYFSANPAIASVACTLLGATYGVGISYYFMHCTMIVPESQIPISISFTSFAMSIGSFLSVYVAAFIQGFMGVETITEIMPILIGILLIGAVLSAILTIKEKKAAKL</sequence>
<feature type="transmembrane region" description="Helical" evidence="6">
    <location>
        <begin position="247"/>
        <end position="269"/>
    </location>
</feature>
<evidence type="ECO:0000256" key="1">
    <source>
        <dbReference type="ARBA" id="ARBA00004651"/>
    </source>
</evidence>
<comment type="caution">
    <text evidence="8">The sequence shown here is derived from an EMBL/GenBank/DDBJ whole genome shotgun (WGS) entry which is preliminary data.</text>
</comment>